<dbReference type="PANTHER" id="PTHR34472">
    <property type="entry name" value="SULFUR CARRIER PROTEIN THIS"/>
    <property type="match status" value="1"/>
</dbReference>
<dbReference type="Gene3D" id="3.10.20.30">
    <property type="match status" value="1"/>
</dbReference>
<dbReference type="InterPro" id="IPR012675">
    <property type="entry name" value="Beta-grasp_dom_sf"/>
</dbReference>
<dbReference type="SUPFAM" id="SSF54285">
    <property type="entry name" value="MoaD/ThiS"/>
    <property type="match status" value="1"/>
</dbReference>
<evidence type="ECO:0000313" key="1">
    <source>
        <dbReference type="EMBL" id="SDP13702.1"/>
    </source>
</evidence>
<dbReference type="PANTHER" id="PTHR34472:SF1">
    <property type="entry name" value="SULFUR CARRIER PROTEIN THIS"/>
    <property type="match status" value="1"/>
</dbReference>
<name>A0A1H0Q8K0_9BACT</name>
<dbReference type="CDD" id="cd00565">
    <property type="entry name" value="Ubl_ThiS"/>
    <property type="match status" value="1"/>
</dbReference>
<organism evidence="1 2">
    <name type="scientific">Desulforhopalus singaporensis</name>
    <dbReference type="NCBI Taxonomy" id="91360"/>
    <lineage>
        <taxon>Bacteria</taxon>
        <taxon>Pseudomonadati</taxon>
        <taxon>Thermodesulfobacteriota</taxon>
        <taxon>Desulfobulbia</taxon>
        <taxon>Desulfobulbales</taxon>
        <taxon>Desulfocapsaceae</taxon>
        <taxon>Desulforhopalus</taxon>
    </lineage>
</organism>
<dbReference type="Pfam" id="PF02597">
    <property type="entry name" value="ThiS"/>
    <property type="match status" value="1"/>
</dbReference>
<dbReference type="STRING" id="91360.SAMN05660330_01900"/>
<dbReference type="EMBL" id="FNJI01000011">
    <property type="protein sequence ID" value="SDP13702.1"/>
    <property type="molecule type" value="Genomic_DNA"/>
</dbReference>
<dbReference type="RefSeq" id="WP_092222163.1">
    <property type="nucleotide sequence ID" value="NZ_FNJI01000011.1"/>
</dbReference>
<reference evidence="1 2" key="1">
    <citation type="submission" date="2016-10" db="EMBL/GenBank/DDBJ databases">
        <authorList>
            <person name="de Groot N.N."/>
        </authorList>
    </citation>
    <scope>NUCLEOTIDE SEQUENCE [LARGE SCALE GENOMIC DNA]</scope>
    <source>
        <strain evidence="1 2">DSM 12130</strain>
    </source>
</reference>
<proteinExistence type="predicted"/>
<dbReference type="Proteomes" id="UP000199073">
    <property type="component" value="Unassembled WGS sequence"/>
</dbReference>
<dbReference type="InterPro" id="IPR016155">
    <property type="entry name" value="Mopterin_synth/thiamin_S_b"/>
</dbReference>
<dbReference type="NCBIfam" id="TIGR01683">
    <property type="entry name" value="thiS"/>
    <property type="match status" value="1"/>
</dbReference>
<gene>
    <name evidence="1" type="ORF">SAMN05660330_01900</name>
</gene>
<dbReference type="OrthoDB" id="197113at2"/>
<sequence>MRIKINGRDQDIDTGSLTELIDQMDLPPSSLVVEHNLRLVPQDQWATTRLEEGDVLELLNFVGGG</sequence>
<accession>A0A1H0Q8K0</accession>
<protein>
    <submittedName>
        <fullName evidence="1">Sulfur carrier protein</fullName>
    </submittedName>
</protein>
<dbReference type="InterPro" id="IPR010035">
    <property type="entry name" value="Thi_S"/>
</dbReference>
<keyword evidence="2" id="KW-1185">Reference proteome</keyword>
<evidence type="ECO:0000313" key="2">
    <source>
        <dbReference type="Proteomes" id="UP000199073"/>
    </source>
</evidence>
<dbReference type="InterPro" id="IPR003749">
    <property type="entry name" value="ThiS/MoaD-like"/>
</dbReference>
<dbReference type="AlphaFoldDB" id="A0A1H0Q8K0"/>